<evidence type="ECO:0000313" key="1">
    <source>
        <dbReference type="EMBL" id="MEQ2164084.1"/>
    </source>
</evidence>
<reference evidence="1 2" key="1">
    <citation type="submission" date="2021-06" db="EMBL/GenBank/DDBJ databases">
        <authorList>
            <person name="Palmer J.M."/>
        </authorList>
    </citation>
    <scope>NUCLEOTIDE SEQUENCE [LARGE SCALE GENOMIC DNA]</scope>
    <source>
        <strain evidence="1 2">GA_2019</strain>
        <tissue evidence="1">Muscle</tissue>
    </source>
</reference>
<comment type="caution">
    <text evidence="1">The sequence shown here is derived from an EMBL/GenBank/DDBJ whole genome shotgun (WGS) entry which is preliminary data.</text>
</comment>
<organism evidence="1 2">
    <name type="scientific">Goodea atripinnis</name>
    <dbReference type="NCBI Taxonomy" id="208336"/>
    <lineage>
        <taxon>Eukaryota</taxon>
        <taxon>Metazoa</taxon>
        <taxon>Chordata</taxon>
        <taxon>Craniata</taxon>
        <taxon>Vertebrata</taxon>
        <taxon>Euteleostomi</taxon>
        <taxon>Actinopterygii</taxon>
        <taxon>Neopterygii</taxon>
        <taxon>Teleostei</taxon>
        <taxon>Neoteleostei</taxon>
        <taxon>Acanthomorphata</taxon>
        <taxon>Ovalentaria</taxon>
        <taxon>Atherinomorphae</taxon>
        <taxon>Cyprinodontiformes</taxon>
        <taxon>Goodeidae</taxon>
        <taxon>Goodea</taxon>
    </lineage>
</organism>
<dbReference type="EMBL" id="JAHRIO010020100">
    <property type="protein sequence ID" value="MEQ2164084.1"/>
    <property type="molecule type" value="Genomic_DNA"/>
</dbReference>
<sequence length="195" mass="21699">MPQHGLEFVRMGHQPHLHPLVPIKDKSPCPQPDQHGMIEELTHTLKGADFTSHHHVIAVTASINTLPLLLDCQSWETTMMMISITDKMSGTLPMIQQATPTVVIGLLVDIRIKVISTGTGSNILMIVNSIHSIACIQVNTPEHHSLMAEPDHQTLGPQPTIPDLVREDPHEFARLKLALVNVLPFNAREHFNFHL</sequence>
<dbReference type="Proteomes" id="UP001476798">
    <property type="component" value="Unassembled WGS sequence"/>
</dbReference>
<name>A0ABV0MZP4_9TELE</name>
<proteinExistence type="predicted"/>
<accession>A0ABV0MZP4</accession>
<protein>
    <submittedName>
        <fullName evidence="1">Uncharacterized protein</fullName>
    </submittedName>
</protein>
<keyword evidence="2" id="KW-1185">Reference proteome</keyword>
<evidence type="ECO:0000313" key="2">
    <source>
        <dbReference type="Proteomes" id="UP001476798"/>
    </source>
</evidence>
<gene>
    <name evidence="1" type="ORF">GOODEAATRI_002941</name>
</gene>